<comment type="similarity">
    <text evidence="1">Belongs to the peptidase M81 family.</text>
</comment>
<dbReference type="Proteomes" id="UP000004682">
    <property type="component" value="Unassembled WGS sequence"/>
</dbReference>
<feature type="domain" description="Microcystin LR degradation protein MlrC N-terminal" evidence="3">
    <location>
        <begin position="21"/>
        <end position="308"/>
    </location>
</feature>
<dbReference type="Pfam" id="PF07364">
    <property type="entry name" value="DUF1485"/>
    <property type="match status" value="1"/>
</dbReference>
<evidence type="ECO:0000259" key="3">
    <source>
        <dbReference type="Pfam" id="PF07364"/>
    </source>
</evidence>
<comment type="cofactor">
    <cofactor evidence="1">
        <name>Zn(2+)</name>
        <dbReference type="ChEBI" id="CHEBI:29105"/>
    </cofactor>
    <text evidence="1">Binds 1 zinc ion per subunit.</text>
</comment>
<evidence type="ECO:0000256" key="1">
    <source>
        <dbReference type="PIRNR" id="PIRNR012702"/>
    </source>
</evidence>
<gene>
    <name evidence="4" type="ORF">A33K_18815</name>
</gene>
<sequence length="523" mass="55874">MPSDRRQPEMPSAIQESDMNILIAGFQHETNTFAPTRASYQSFVRGEGFPPLTRGASVLSLRDVNVPIGGFIKAAQANGHALLPVVWAGACPSAHVMSDAFERIGGEIVDAAEAGGFDAIYLDLHGAMVTEQFDDGEGELLARMRRIVGGRMPIVVSVDLHANVTARMAAHASALVAYRTYPHVDMAETGERAAQVLERLVSAGRPLHCAMRRLPFLIPINAMCTRAEPASGAYRLLAQLERDGVVSMSFAPGFPAADFPECGPAVWAHAFDVDVAERAADALFAKLVGEEARWSVPFLTPDAAAAEAIRLSRTSTKPVVIADTQDNPGAGGDADTMGMVRALLRNGADDAAVGVIWDPDAAAAAHRAGVGARIGLRLGGRSRVRGDTPLEAEFEVEHLSDGRFRFDGPMFNGARGDLGPVARLRIDGVRIAVSTNKMQTLERNQFRVAGIEPERTKIVVSKSSVHFRADFEAIAGAILIAKSPGPMAADPADLAWARLDPDIRVRPNGPTFGSIRAAMRQPR</sequence>
<feature type="domain" description="Microcystin LR degradation protein MlrC C-terminal" evidence="2">
    <location>
        <begin position="321"/>
        <end position="498"/>
    </location>
</feature>
<keyword evidence="1" id="KW-0479">Metal-binding</keyword>
<keyword evidence="1" id="KW-0482">Metalloprotease</keyword>
<protein>
    <recommendedName>
        <fullName evidence="1">Microcystinase C</fullName>
        <shortName evidence="1">MlrC</shortName>
    </recommendedName>
</protein>
<dbReference type="EMBL" id="JH692074">
    <property type="protein sequence ID" value="EIP84494.1"/>
    <property type="molecule type" value="Genomic_DNA"/>
</dbReference>
<dbReference type="InterPro" id="IPR015995">
    <property type="entry name" value="MlrC_N"/>
</dbReference>
<name>A0ABN0FX18_9BURK</name>
<dbReference type="InterPro" id="IPR009197">
    <property type="entry name" value="MlrC"/>
</dbReference>
<evidence type="ECO:0000313" key="5">
    <source>
        <dbReference type="Proteomes" id="UP000004682"/>
    </source>
</evidence>
<dbReference type="Pfam" id="PF07171">
    <property type="entry name" value="MlrC_C"/>
    <property type="match status" value="1"/>
</dbReference>
<evidence type="ECO:0000259" key="2">
    <source>
        <dbReference type="Pfam" id="PF07171"/>
    </source>
</evidence>
<keyword evidence="5" id="KW-1185">Reference proteome</keyword>
<evidence type="ECO:0000313" key="4">
    <source>
        <dbReference type="EMBL" id="EIP84494.1"/>
    </source>
</evidence>
<dbReference type="PIRSF" id="PIRSF012702">
    <property type="entry name" value="UCP012702"/>
    <property type="match status" value="1"/>
</dbReference>
<dbReference type="InterPro" id="IPR010799">
    <property type="entry name" value="MlrC_C"/>
</dbReference>
<keyword evidence="1" id="KW-0378">Hydrolase</keyword>
<keyword evidence="1" id="KW-0645">Protease</keyword>
<proteinExistence type="inferred from homology"/>
<accession>A0ABN0FX18</accession>
<organism evidence="4 5">
    <name type="scientific">Burkholderia humptydooensis MSMB43</name>
    <dbReference type="NCBI Taxonomy" id="441157"/>
    <lineage>
        <taxon>Bacteria</taxon>
        <taxon>Pseudomonadati</taxon>
        <taxon>Pseudomonadota</taxon>
        <taxon>Betaproteobacteria</taxon>
        <taxon>Burkholderiales</taxon>
        <taxon>Burkholderiaceae</taxon>
        <taxon>Burkholderia</taxon>
        <taxon>pseudomallei group</taxon>
    </lineage>
</organism>
<comment type="function">
    <text evidence="1">Involved in peptidolytic degradation of cyclic heptapeptide hepatotoxin microcystin (MC).</text>
</comment>
<reference evidence="5" key="1">
    <citation type="journal article" date="2012" name="J. Bacteriol.">
        <title>Revised Genome Sequence of Burkholderia thailandensis MSMB43 with Improved Annotation.</title>
        <authorList>
            <person name="Zhuo Y."/>
            <person name="Liu L."/>
            <person name="Wang Q."/>
            <person name="Liu X."/>
            <person name="Ren B."/>
            <person name="Liu M."/>
            <person name="Ni P."/>
            <person name="Cheng Y.Q."/>
            <person name="Zhang L."/>
        </authorList>
    </citation>
    <scope>NUCLEOTIDE SEQUENCE [LARGE SCALE GENOMIC DNA]</scope>
    <source>
        <strain evidence="5">MSMB43</strain>
    </source>
</reference>